<protein>
    <submittedName>
        <fullName evidence="2">Putative ama1 protein</fullName>
    </submittedName>
</protein>
<dbReference type="GeneID" id="26903150"/>
<keyword evidence="3" id="KW-1185">Reference proteome</keyword>
<dbReference type="Proteomes" id="UP000037923">
    <property type="component" value="Unassembled WGS sequence"/>
</dbReference>
<evidence type="ECO:0000313" key="2">
    <source>
        <dbReference type="EMBL" id="KPA83164.1"/>
    </source>
</evidence>
<dbReference type="InterPro" id="IPR006461">
    <property type="entry name" value="PLAC_motif_containing"/>
</dbReference>
<dbReference type="VEuPathDB" id="TriTrypDB:LpyrH10_04_4090"/>
<dbReference type="OMA" id="CKEMDSC"/>
<dbReference type="OrthoDB" id="1045822at2759"/>
<sequence>MSQHASPVFTKPADYYPPSDAQEDLDERLVNVADALPPPPPTGASQPQRSRNVPDQYSPSSSPPTQRNAGAPASRYAATNDIPVNLTATKFRHRPWHYSLCVSCKEMDSCAEACCCLYCQLSRQCNMFVANKREIHWPYCLLMTFTDLCALHMLVTWIFASETRRMARERYGISGSCFSDCCVGCWCRSCTTQQVLLEMTVMNDFPGATCYNAVPQPMEFEMV</sequence>
<comment type="caution">
    <text evidence="2">The sequence shown here is derived from an EMBL/GenBank/DDBJ whole genome shotgun (WGS) entry which is preliminary data.</text>
</comment>
<dbReference type="EMBL" id="LGTL01000004">
    <property type="protein sequence ID" value="KPA83164.1"/>
    <property type="molecule type" value="Genomic_DNA"/>
</dbReference>
<evidence type="ECO:0000256" key="1">
    <source>
        <dbReference type="SAM" id="MobiDB-lite"/>
    </source>
</evidence>
<dbReference type="Pfam" id="PF04749">
    <property type="entry name" value="PLAC8"/>
    <property type="match status" value="1"/>
</dbReference>
<accession>A0A0N1J541</accession>
<reference evidence="2 3" key="1">
    <citation type="submission" date="2015-07" db="EMBL/GenBank/DDBJ databases">
        <title>High-quality genome of monoxenous trypanosomatid Leptomonas pyrrhocoris.</title>
        <authorList>
            <person name="Flegontov P."/>
            <person name="Butenko A."/>
            <person name="Firsov S."/>
            <person name="Vlcek C."/>
            <person name="Logacheva M.D."/>
            <person name="Field M."/>
            <person name="Filatov D."/>
            <person name="Flegontova O."/>
            <person name="Gerasimov E."/>
            <person name="Jackson A.P."/>
            <person name="Kelly S."/>
            <person name="Opperdoes F."/>
            <person name="O'Reilly A."/>
            <person name="Votypka J."/>
            <person name="Yurchenko V."/>
            <person name="Lukes J."/>
        </authorList>
    </citation>
    <scope>NUCLEOTIDE SEQUENCE [LARGE SCALE GENOMIC DNA]</scope>
    <source>
        <strain evidence="2">H10</strain>
    </source>
</reference>
<name>A0A0N1J541_LEPPY</name>
<gene>
    <name evidence="2" type="ORF">ABB37_02859</name>
</gene>
<evidence type="ECO:0000313" key="3">
    <source>
        <dbReference type="Proteomes" id="UP000037923"/>
    </source>
</evidence>
<dbReference type="RefSeq" id="XP_015661603.1">
    <property type="nucleotide sequence ID" value="XM_015800001.1"/>
</dbReference>
<dbReference type="AlphaFoldDB" id="A0A0N1J541"/>
<feature type="region of interest" description="Disordered" evidence="1">
    <location>
        <begin position="1"/>
        <end position="74"/>
    </location>
</feature>
<organism evidence="2 3">
    <name type="scientific">Leptomonas pyrrhocoris</name>
    <name type="common">Firebug parasite</name>
    <dbReference type="NCBI Taxonomy" id="157538"/>
    <lineage>
        <taxon>Eukaryota</taxon>
        <taxon>Discoba</taxon>
        <taxon>Euglenozoa</taxon>
        <taxon>Kinetoplastea</taxon>
        <taxon>Metakinetoplastina</taxon>
        <taxon>Trypanosomatida</taxon>
        <taxon>Trypanosomatidae</taxon>
        <taxon>Leishmaniinae</taxon>
        <taxon>Leptomonas</taxon>
    </lineage>
</organism>
<feature type="compositionally biased region" description="Polar residues" evidence="1">
    <location>
        <begin position="43"/>
        <end position="68"/>
    </location>
</feature>
<proteinExistence type="predicted"/>